<reference evidence="1" key="1">
    <citation type="submission" date="2020-11" db="EMBL/GenBank/DDBJ databases">
        <authorList>
            <consortium name="DOE Joint Genome Institute"/>
            <person name="Ahrendt S."/>
            <person name="Riley R."/>
            <person name="Andreopoulos W."/>
            <person name="Labutti K."/>
            <person name="Pangilinan J."/>
            <person name="Ruiz-Duenas F.J."/>
            <person name="Barrasa J.M."/>
            <person name="Sanchez-Garcia M."/>
            <person name="Camarero S."/>
            <person name="Miyauchi S."/>
            <person name="Serrano A."/>
            <person name="Linde D."/>
            <person name="Babiker R."/>
            <person name="Drula E."/>
            <person name="Ayuso-Fernandez I."/>
            <person name="Pacheco R."/>
            <person name="Padilla G."/>
            <person name="Ferreira P."/>
            <person name="Barriuso J."/>
            <person name="Kellner H."/>
            <person name="Castanera R."/>
            <person name="Alfaro M."/>
            <person name="Ramirez L."/>
            <person name="Pisabarro A.G."/>
            <person name="Kuo A."/>
            <person name="Tritt A."/>
            <person name="Lipzen A."/>
            <person name="He G."/>
            <person name="Yan M."/>
            <person name="Ng V."/>
            <person name="Cullen D."/>
            <person name="Martin F."/>
            <person name="Rosso M.-N."/>
            <person name="Henrissat B."/>
            <person name="Hibbett D."/>
            <person name="Martinez A.T."/>
            <person name="Grigoriev I.V."/>
        </authorList>
    </citation>
    <scope>NUCLEOTIDE SEQUENCE</scope>
    <source>
        <strain evidence="1">AH 40177</strain>
    </source>
</reference>
<comment type="caution">
    <text evidence="1">The sequence shown here is derived from an EMBL/GenBank/DDBJ whole genome shotgun (WGS) entry which is preliminary data.</text>
</comment>
<dbReference type="Proteomes" id="UP000772434">
    <property type="component" value="Unassembled WGS sequence"/>
</dbReference>
<proteinExistence type="predicted"/>
<dbReference type="AlphaFoldDB" id="A0A9P5PF87"/>
<accession>A0A9P5PF87</accession>
<dbReference type="EMBL" id="JADNRY010000215">
    <property type="protein sequence ID" value="KAF9061070.1"/>
    <property type="molecule type" value="Genomic_DNA"/>
</dbReference>
<evidence type="ECO:0000313" key="2">
    <source>
        <dbReference type="Proteomes" id="UP000772434"/>
    </source>
</evidence>
<protein>
    <submittedName>
        <fullName evidence="1">Uncharacterized protein</fullName>
    </submittedName>
</protein>
<evidence type="ECO:0000313" key="1">
    <source>
        <dbReference type="EMBL" id="KAF9061070.1"/>
    </source>
</evidence>
<organism evidence="1 2">
    <name type="scientific">Rhodocollybia butyracea</name>
    <dbReference type="NCBI Taxonomy" id="206335"/>
    <lineage>
        <taxon>Eukaryota</taxon>
        <taxon>Fungi</taxon>
        <taxon>Dikarya</taxon>
        <taxon>Basidiomycota</taxon>
        <taxon>Agaricomycotina</taxon>
        <taxon>Agaricomycetes</taxon>
        <taxon>Agaricomycetidae</taxon>
        <taxon>Agaricales</taxon>
        <taxon>Marasmiineae</taxon>
        <taxon>Omphalotaceae</taxon>
        <taxon>Rhodocollybia</taxon>
    </lineage>
</organism>
<sequence length="51" mass="5722">MTGGGHVGWSELSSGRVRLELGYRSCHVKRWMTKSIPEWLRLTAELVVHGG</sequence>
<name>A0A9P5PF87_9AGAR</name>
<dbReference type="OrthoDB" id="5954035at2759"/>
<feature type="non-terminal residue" evidence="1">
    <location>
        <position position="1"/>
    </location>
</feature>
<keyword evidence="2" id="KW-1185">Reference proteome</keyword>
<gene>
    <name evidence="1" type="ORF">BDP27DRAFT_1338696</name>
</gene>